<comment type="caution">
    <text evidence="8">The sequence shown here is derived from an EMBL/GenBank/DDBJ whole genome shotgun (WGS) entry which is preliminary data.</text>
</comment>
<feature type="transmembrane region" description="Helical" evidence="7">
    <location>
        <begin position="547"/>
        <end position="569"/>
    </location>
</feature>
<dbReference type="AlphaFoldDB" id="A0A9W8J7R5"/>
<feature type="transmembrane region" description="Helical" evidence="7">
    <location>
        <begin position="358"/>
        <end position="377"/>
    </location>
</feature>
<dbReference type="SUPFAM" id="SSF103473">
    <property type="entry name" value="MFS general substrate transporter"/>
    <property type="match status" value="1"/>
</dbReference>
<comment type="subcellular location">
    <subcellularLocation>
        <location evidence="1">Membrane</location>
        <topology evidence="1">Multi-pass membrane protein</topology>
    </subcellularLocation>
</comment>
<keyword evidence="4 7" id="KW-1133">Transmembrane helix</keyword>
<feature type="transmembrane region" description="Helical" evidence="7">
    <location>
        <begin position="397"/>
        <end position="413"/>
    </location>
</feature>
<evidence type="ECO:0000313" key="9">
    <source>
        <dbReference type="Proteomes" id="UP001140091"/>
    </source>
</evidence>
<feature type="transmembrane region" description="Helical" evidence="7">
    <location>
        <begin position="519"/>
        <end position="541"/>
    </location>
</feature>
<evidence type="ECO:0000313" key="8">
    <source>
        <dbReference type="EMBL" id="KAJ2929730.1"/>
    </source>
</evidence>
<dbReference type="OrthoDB" id="8904098at2759"/>
<evidence type="ECO:0000256" key="1">
    <source>
        <dbReference type="ARBA" id="ARBA00004141"/>
    </source>
</evidence>
<feature type="transmembrane region" description="Helical" evidence="7">
    <location>
        <begin position="483"/>
        <end position="507"/>
    </location>
</feature>
<feature type="transmembrane region" description="Helical" evidence="7">
    <location>
        <begin position="434"/>
        <end position="455"/>
    </location>
</feature>
<keyword evidence="5 7" id="KW-0472">Membrane</keyword>
<protein>
    <submittedName>
        <fullName evidence="8">Uncharacterized protein</fullName>
    </submittedName>
</protein>
<feature type="compositionally biased region" description="Basic and acidic residues" evidence="6">
    <location>
        <begin position="1"/>
        <end position="27"/>
    </location>
</feature>
<dbReference type="InterPro" id="IPR036259">
    <property type="entry name" value="MFS_trans_sf"/>
</dbReference>
<comment type="similarity">
    <text evidence="2">Belongs to the major facilitator superfamily. Proton-dependent oligopeptide transporter (POT/PTR) (TC 2.A.17) family.</text>
</comment>
<dbReference type="InterPro" id="IPR018456">
    <property type="entry name" value="PTR2_symporter_CS"/>
</dbReference>
<evidence type="ECO:0000256" key="4">
    <source>
        <dbReference type="ARBA" id="ARBA00022989"/>
    </source>
</evidence>
<keyword evidence="3 7" id="KW-0812">Transmembrane</keyword>
<feature type="transmembrane region" description="Helical" evidence="7">
    <location>
        <begin position="148"/>
        <end position="166"/>
    </location>
</feature>
<dbReference type="PANTHER" id="PTHR11654">
    <property type="entry name" value="OLIGOPEPTIDE TRANSPORTER-RELATED"/>
    <property type="match status" value="1"/>
</dbReference>
<reference evidence="8" key="1">
    <citation type="submission" date="2022-06" db="EMBL/GenBank/DDBJ databases">
        <title>Genome Sequence of Candolleomyces eurysporus.</title>
        <authorList>
            <person name="Buettner E."/>
        </authorList>
    </citation>
    <scope>NUCLEOTIDE SEQUENCE</scope>
    <source>
        <strain evidence="8">VTCC 930004</strain>
    </source>
</reference>
<evidence type="ECO:0000256" key="7">
    <source>
        <dbReference type="SAM" id="Phobius"/>
    </source>
</evidence>
<name>A0A9W8J7R5_9AGAR</name>
<feature type="transmembrane region" description="Helical" evidence="7">
    <location>
        <begin position="233"/>
        <end position="254"/>
    </location>
</feature>
<feature type="transmembrane region" description="Helical" evidence="7">
    <location>
        <begin position="125"/>
        <end position="142"/>
    </location>
</feature>
<gene>
    <name evidence="8" type="ORF">H1R20_g7363</name>
</gene>
<feature type="transmembrane region" description="Helical" evidence="7">
    <location>
        <begin position="178"/>
        <end position="199"/>
    </location>
</feature>
<dbReference type="GO" id="GO:0022857">
    <property type="term" value="F:transmembrane transporter activity"/>
    <property type="evidence" value="ECO:0007669"/>
    <property type="project" value="InterPro"/>
</dbReference>
<dbReference type="Pfam" id="PF00854">
    <property type="entry name" value="PTR2"/>
    <property type="match status" value="1"/>
</dbReference>
<evidence type="ECO:0000256" key="3">
    <source>
        <dbReference type="ARBA" id="ARBA00022692"/>
    </source>
</evidence>
<dbReference type="Proteomes" id="UP001140091">
    <property type="component" value="Unassembled WGS sequence"/>
</dbReference>
<keyword evidence="9" id="KW-1185">Reference proteome</keyword>
<feature type="region of interest" description="Disordered" evidence="6">
    <location>
        <begin position="1"/>
        <end position="32"/>
    </location>
</feature>
<dbReference type="GO" id="GO:0006857">
    <property type="term" value="P:oligopeptide transport"/>
    <property type="evidence" value="ECO:0007669"/>
    <property type="project" value="InterPro"/>
</dbReference>
<organism evidence="8 9">
    <name type="scientific">Candolleomyces eurysporus</name>
    <dbReference type="NCBI Taxonomy" id="2828524"/>
    <lineage>
        <taxon>Eukaryota</taxon>
        <taxon>Fungi</taxon>
        <taxon>Dikarya</taxon>
        <taxon>Basidiomycota</taxon>
        <taxon>Agaricomycotina</taxon>
        <taxon>Agaricomycetes</taxon>
        <taxon>Agaricomycetidae</taxon>
        <taxon>Agaricales</taxon>
        <taxon>Agaricineae</taxon>
        <taxon>Psathyrellaceae</taxon>
        <taxon>Candolleomyces</taxon>
    </lineage>
</organism>
<dbReference type="GO" id="GO:0016020">
    <property type="term" value="C:membrane"/>
    <property type="evidence" value="ECO:0007669"/>
    <property type="project" value="UniProtKB-SubCell"/>
</dbReference>
<accession>A0A9W8J7R5</accession>
<sequence>MASEKVDEKALKRAPSYDDEKLSHEYDDPNGIVEGSEGVTHHELATLRLVPDSMPFTSWLVVFVEFAERWSYYGTANVYNNYIRAPLPRFSTTGAVAPQDRGSGVAGALGRGQQTSFALRTFNSFFVYVTPILGGIIADTLWGRYKTIMVFSLVCLAGHVILVGSATPSSIANEKLSLGLLVVSILVIGVGAGCIKANVSPMIAEQYTGKLRKKTLSSGETVVVSPDITIQSLYLWFYAAINFGASGAISAAFLARDHGYWVAYLVPTLIFVLVPGVLLIGRKYYVVTPPRGSILLETFRVIGMALAPAWSINPLQTIRNIRKDEFWDPAKPSSYAADKIPARITWDDEFVGEVMRTVNACGVFLFFPFFWLCYSQIDGNLGTTAAGMTLNGTPNDLVVNLNPISIIVLIPLFDKVIYPFLRRRGIDFTPIKRIYAGFLVAGLAMVYASVLQSYIQKRSPCDDGEPSACMTEDDRQNPADINVWVVAGPYILVGIAEIFASITSLEYAFTKAPKRMKGVVMSFAQLQTAVASAINFALTAVNTEPKFVWLYGSFAVVAWIVGTIFFIVFRSLDRREHELNAIGKGARKGFAGETAEATTAVITAAGVTKETQPTTNDKL</sequence>
<dbReference type="PROSITE" id="PS01022">
    <property type="entry name" value="PTR2_1"/>
    <property type="match status" value="1"/>
</dbReference>
<proteinExistence type="inferred from homology"/>
<dbReference type="Gene3D" id="1.20.1250.20">
    <property type="entry name" value="MFS general substrate transporter like domains"/>
    <property type="match status" value="1"/>
</dbReference>
<evidence type="ECO:0000256" key="5">
    <source>
        <dbReference type="ARBA" id="ARBA00023136"/>
    </source>
</evidence>
<evidence type="ECO:0000256" key="2">
    <source>
        <dbReference type="ARBA" id="ARBA00005982"/>
    </source>
</evidence>
<evidence type="ECO:0000256" key="6">
    <source>
        <dbReference type="SAM" id="MobiDB-lite"/>
    </source>
</evidence>
<dbReference type="InterPro" id="IPR000109">
    <property type="entry name" value="POT_fam"/>
</dbReference>
<dbReference type="EMBL" id="JANBPK010000860">
    <property type="protein sequence ID" value="KAJ2929730.1"/>
    <property type="molecule type" value="Genomic_DNA"/>
</dbReference>
<feature type="non-terminal residue" evidence="8">
    <location>
        <position position="619"/>
    </location>
</feature>
<feature type="transmembrane region" description="Helical" evidence="7">
    <location>
        <begin position="261"/>
        <end position="281"/>
    </location>
</feature>